<evidence type="ECO:0000256" key="2">
    <source>
        <dbReference type="ARBA" id="ARBA00022621"/>
    </source>
</evidence>
<evidence type="ECO:0000256" key="5">
    <source>
        <dbReference type="RuleBase" id="RU000356"/>
    </source>
</evidence>
<dbReference type="Proteomes" id="UP000436522">
    <property type="component" value="Unassembled WGS sequence"/>
</dbReference>
<dbReference type="GO" id="GO:0019825">
    <property type="term" value="F:oxygen binding"/>
    <property type="evidence" value="ECO:0007669"/>
    <property type="project" value="InterPro"/>
</dbReference>
<gene>
    <name evidence="7" type="ORF">So717_11780</name>
</gene>
<sequence>MNLSQDDIDAIRASYMQLSSDLQHAGDVFYDTLFEHAPDTRNMFLTDMSAQAMKLMSTLGLVVSQLQNSEALEPVVKDLALRHLAYGVEEQHYAQVRAALMHMLTILLERPQADQACAAWGRAYDGLADVMIKIAYPERRGKLPIG</sequence>
<dbReference type="Pfam" id="PF00042">
    <property type="entry name" value="Globin"/>
    <property type="match status" value="1"/>
</dbReference>
<dbReference type="GO" id="GO:0008941">
    <property type="term" value="F:nitric oxide dioxygenase NAD(P)H activity"/>
    <property type="evidence" value="ECO:0007669"/>
    <property type="project" value="TreeGrafter"/>
</dbReference>
<dbReference type="EMBL" id="BLIV01000002">
    <property type="protein sequence ID" value="GFE49425.1"/>
    <property type="molecule type" value="Genomic_DNA"/>
</dbReference>
<evidence type="ECO:0000259" key="6">
    <source>
        <dbReference type="PROSITE" id="PS01033"/>
    </source>
</evidence>
<organism evidence="7 8">
    <name type="scientific">Roseobacter cerasinus</name>
    <dbReference type="NCBI Taxonomy" id="2602289"/>
    <lineage>
        <taxon>Bacteria</taxon>
        <taxon>Pseudomonadati</taxon>
        <taxon>Pseudomonadota</taxon>
        <taxon>Alphaproteobacteria</taxon>
        <taxon>Rhodobacterales</taxon>
        <taxon>Roseobacteraceae</taxon>
        <taxon>Roseobacter</taxon>
    </lineage>
</organism>
<feature type="domain" description="Globin" evidence="6">
    <location>
        <begin position="2"/>
        <end position="136"/>
    </location>
</feature>
<comment type="caution">
    <text evidence="7">The sequence shown here is derived from an EMBL/GenBank/DDBJ whole genome shotgun (WGS) entry which is preliminary data.</text>
</comment>
<dbReference type="GO" id="GO:0020037">
    <property type="term" value="F:heme binding"/>
    <property type="evidence" value="ECO:0007669"/>
    <property type="project" value="InterPro"/>
</dbReference>
<dbReference type="InterPro" id="IPR012292">
    <property type="entry name" value="Globin/Proto"/>
</dbReference>
<keyword evidence="5" id="KW-0813">Transport</keyword>
<evidence type="ECO:0000313" key="8">
    <source>
        <dbReference type="Proteomes" id="UP000436522"/>
    </source>
</evidence>
<dbReference type="InterPro" id="IPR009050">
    <property type="entry name" value="Globin-like_sf"/>
</dbReference>
<dbReference type="PROSITE" id="PS01033">
    <property type="entry name" value="GLOBIN"/>
    <property type="match status" value="1"/>
</dbReference>
<comment type="similarity">
    <text evidence="5">Belongs to the globin family.</text>
</comment>
<dbReference type="GO" id="GO:0071949">
    <property type="term" value="F:FAD binding"/>
    <property type="evidence" value="ECO:0007669"/>
    <property type="project" value="TreeGrafter"/>
</dbReference>
<dbReference type="GO" id="GO:0071500">
    <property type="term" value="P:cellular response to nitrosative stress"/>
    <property type="evidence" value="ECO:0007669"/>
    <property type="project" value="TreeGrafter"/>
</dbReference>
<dbReference type="RefSeq" id="WP_159975297.1">
    <property type="nucleotide sequence ID" value="NZ_BLIV01000002.1"/>
</dbReference>
<reference evidence="7 8" key="1">
    <citation type="submission" date="2019-12" db="EMBL/GenBank/DDBJ databases">
        <title>Roseobacter cerasinus sp. nov., isolated from seawater around aquaculture.</title>
        <authorList>
            <person name="Muramatsu S."/>
            <person name="Takabe Y."/>
            <person name="Mori K."/>
            <person name="Takaichi S."/>
            <person name="Hanada S."/>
        </authorList>
    </citation>
    <scope>NUCLEOTIDE SEQUENCE [LARGE SCALE GENOMIC DNA]</scope>
    <source>
        <strain evidence="7 8">AI77</strain>
    </source>
</reference>
<dbReference type="AlphaFoldDB" id="A0A640VRB2"/>
<dbReference type="SUPFAM" id="SSF46458">
    <property type="entry name" value="Globin-like"/>
    <property type="match status" value="1"/>
</dbReference>
<evidence type="ECO:0000256" key="1">
    <source>
        <dbReference type="ARBA" id="ARBA00022617"/>
    </source>
</evidence>
<proteinExistence type="inferred from homology"/>
<dbReference type="InterPro" id="IPR000971">
    <property type="entry name" value="Globin"/>
</dbReference>
<dbReference type="GO" id="GO:0046210">
    <property type="term" value="P:nitric oxide catabolic process"/>
    <property type="evidence" value="ECO:0007669"/>
    <property type="project" value="TreeGrafter"/>
</dbReference>
<dbReference type="Gene3D" id="1.10.490.10">
    <property type="entry name" value="Globins"/>
    <property type="match status" value="1"/>
</dbReference>
<keyword evidence="8" id="KW-1185">Reference proteome</keyword>
<dbReference type="PANTHER" id="PTHR43396:SF3">
    <property type="entry name" value="FLAVOHEMOPROTEIN"/>
    <property type="match status" value="1"/>
</dbReference>
<name>A0A640VRB2_9RHOB</name>
<evidence type="ECO:0000313" key="7">
    <source>
        <dbReference type="EMBL" id="GFE49425.1"/>
    </source>
</evidence>
<evidence type="ECO:0000256" key="4">
    <source>
        <dbReference type="ARBA" id="ARBA00023004"/>
    </source>
</evidence>
<dbReference type="GO" id="GO:0046872">
    <property type="term" value="F:metal ion binding"/>
    <property type="evidence" value="ECO:0007669"/>
    <property type="project" value="UniProtKB-KW"/>
</dbReference>
<keyword evidence="3" id="KW-0479">Metal-binding</keyword>
<accession>A0A640VRB2</accession>
<keyword evidence="1 5" id="KW-0349">Heme</keyword>
<dbReference type="GO" id="GO:0005344">
    <property type="term" value="F:oxygen carrier activity"/>
    <property type="evidence" value="ECO:0007669"/>
    <property type="project" value="UniProtKB-KW"/>
</dbReference>
<dbReference type="PANTHER" id="PTHR43396">
    <property type="entry name" value="FLAVOHEMOPROTEIN"/>
    <property type="match status" value="1"/>
</dbReference>
<keyword evidence="2 5" id="KW-0561">Oxygen transport</keyword>
<keyword evidence="4" id="KW-0408">Iron</keyword>
<protein>
    <submittedName>
        <fullName evidence="7">Hemoglobin</fullName>
    </submittedName>
</protein>
<dbReference type="OrthoDB" id="3213438at2"/>
<evidence type="ECO:0000256" key="3">
    <source>
        <dbReference type="ARBA" id="ARBA00022723"/>
    </source>
</evidence>